<evidence type="ECO:0000313" key="1">
    <source>
        <dbReference type="EMBL" id="CAD8675076.1"/>
    </source>
</evidence>
<name>A0A7S0WNJ3_9CHLO</name>
<gene>
    <name evidence="1" type="ORF">POBO1169_LOCUS12530</name>
</gene>
<accession>A0A7S0WNJ3</accession>
<protein>
    <submittedName>
        <fullName evidence="1">Uncharacterized protein</fullName>
    </submittedName>
</protein>
<reference evidence="1" key="1">
    <citation type="submission" date="2021-01" db="EMBL/GenBank/DDBJ databases">
        <authorList>
            <person name="Corre E."/>
            <person name="Pelletier E."/>
            <person name="Niang G."/>
            <person name="Scheremetjew M."/>
            <person name="Finn R."/>
            <person name="Kale V."/>
            <person name="Holt S."/>
            <person name="Cochrane G."/>
            <person name="Meng A."/>
            <person name="Brown T."/>
            <person name="Cohen L."/>
        </authorList>
    </citation>
    <scope>NUCLEOTIDE SEQUENCE</scope>
    <source>
        <strain evidence="1">CCMP722</strain>
    </source>
</reference>
<dbReference type="EMBL" id="HBFA01024694">
    <property type="protein sequence ID" value="CAD8675076.1"/>
    <property type="molecule type" value="Transcribed_RNA"/>
</dbReference>
<proteinExistence type="predicted"/>
<organism evidence="1">
    <name type="scientific">Pyramimonas obovata</name>
    <dbReference type="NCBI Taxonomy" id="1411642"/>
    <lineage>
        <taxon>Eukaryota</taxon>
        <taxon>Viridiplantae</taxon>
        <taxon>Chlorophyta</taxon>
        <taxon>Pyramimonadophyceae</taxon>
        <taxon>Pyramimonadales</taxon>
        <taxon>Pyramimonadaceae</taxon>
        <taxon>Pyramimonas</taxon>
        <taxon>Pyramimonas incertae sedis</taxon>
    </lineage>
</organism>
<sequence>MCVRAASSIQQTLLLRTQNRPSGWGLRSRALQHRGGVLRVARERQLLKLGARGVRGVVAAAMGGEGEISAMEMEQLEEFLSGLEGDFEKAFSQATGALATGNLVEAEAAVADVLREAKYYEIRAINAAKHFEEFAERASQETDPKRVKFASRAVDAATIDKLEQEAQWDQISKEAATLVEQLRALQGLQSS</sequence>
<dbReference type="AlphaFoldDB" id="A0A7S0WNJ3"/>